<gene>
    <name evidence="1" type="ORF">TWF694_006936</name>
</gene>
<name>A0AAV9XLN9_9PEZI</name>
<dbReference type="SUPFAM" id="SSF53167">
    <property type="entry name" value="Purine and uridine phosphorylases"/>
    <property type="match status" value="1"/>
</dbReference>
<sequence length="228" mass="24896">MYSNSVQIRKSILDLLENLQYSLISRHEHPQIPRDESDHNVYEFGRLGHHNLIIASLRSGVYGTNLAASVATNLRRSFPDVTSCLVVGIGGGAPLLSQNDIRLGDVVVGHPASNGTHGGVLLKADYLSSPNAFNEAIEGFVSRASVDEVFGRPDAQSDRLFEADYDHPTENESCQQCDHSKVVVRRPRKSHQSSVVHYGLVASGNQVMKNGARRDQLSKSVYSSKVSG</sequence>
<dbReference type="PANTHER" id="PTHR46082:SF11">
    <property type="entry name" value="AAA+ ATPASE DOMAIN-CONTAINING PROTEIN-RELATED"/>
    <property type="match status" value="1"/>
</dbReference>
<keyword evidence="2" id="KW-1185">Reference proteome</keyword>
<dbReference type="PANTHER" id="PTHR46082">
    <property type="entry name" value="ATP/GTP-BINDING PROTEIN-RELATED"/>
    <property type="match status" value="1"/>
</dbReference>
<organism evidence="1 2">
    <name type="scientific">Orbilia ellipsospora</name>
    <dbReference type="NCBI Taxonomy" id="2528407"/>
    <lineage>
        <taxon>Eukaryota</taxon>
        <taxon>Fungi</taxon>
        <taxon>Dikarya</taxon>
        <taxon>Ascomycota</taxon>
        <taxon>Pezizomycotina</taxon>
        <taxon>Orbiliomycetes</taxon>
        <taxon>Orbiliales</taxon>
        <taxon>Orbiliaceae</taxon>
        <taxon>Orbilia</taxon>
    </lineage>
</organism>
<comment type="caution">
    <text evidence="1">The sequence shown here is derived from an EMBL/GenBank/DDBJ whole genome shotgun (WGS) entry which is preliminary data.</text>
</comment>
<accession>A0AAV9XLN9</accession>
<reference evidence="1 2" key="1">
    <citation type="submission" date="2019-10" db="EMBL/GenBank/DDBJ databases">
        <authorList>
            <person name="Palmer J.M."/>
        </authorList>
    </citation>
    <scope>NUCLEOTIDE SEQUENCE [LARGE SCALE GENOMIC DNA]</scope>
    <source>
        <strain evidence="1 2">TWF694</strain>
    </source>
</reference>
<dbReference type="Gene3D" id="3.40.50.1580">
    <property type="entry name" value="Nucleoside phosphorylase domain"/>
    <property type="match status" value="1"/>
</dbReference>
<dbReference type="GO" id="GO:0003824">
    <property type="term" value="F:catalytic activity"/>
    <property type="evidence" value="ECO:0007669"/>
    <property type="project" value="InterPro"/>
</dbReference>
<dbReference type="EMBL" id="JAVHJO010000002">
    <property type="protein sequence ID" value="KAK6543005.1"/>
    <property type="molecule type" value="Genomic_DNA"/>
</dbReference>
<dbReference type="InterPro" id="IPR035994">
    <property type="entry name" value="Nucleoside_phosphorylase_sf"/>
</dbReference>
<dbReference type="AlphaFoldDB" id="A0AAV9XLN9"/>
<protein>
    <recommendedName>
        <fullName evidence="3">Nucleoside phosphorylase domain-containing protein</fullName>
    </recommendedName>
</protein>
<dbReference type="GO" id="GO:0009116">
    <property type="term" value="P:nucleoside metabolic process"/>
    <property type="evidence" value="ECO:0007669"/>
    <property type="project" value="InterPro"/>
</dbReference>
<evidence type="ECO:0000313" key="1">
    <source>
        <dbReference type="EMBL" id="KAK6543005.1"/>
    </source>
</evidence>
<evidence type="ECO:0008006" key="3">
    <source>
        <dbReference type="Google" id="ProtNLM"/>
    </source>
</evidence>
<evidence type="ECO:0000313" key="2">
    <source>
        <dbReference type="Proteomes" id="UP001365542"/>
    </source>
</evidence>
<dbReference type="InterPro" id="IPR053137">
    <property type="entry name" value="NLR-like"/>
</dbReference>
<dbReference type="Proteomes" id="UP001365542">
    <property type="component" value="Unassembled WGS sequence"/>
</dbReference>
<proteinExistence type="predicted"/>